<keyword evidence="1" id="KW-0732">Signal</keyword>
<dbReference type="OrthoDB" id="3333873at2"/>
<dbReference type="Gene3D" id="2.160.20.10">
    <property type="entry name" value="Single-stranded right-handed beta-helix, Pectin lyase-like"/>
    <property type="match status" value="1"/>
</dbReference>
<feature type="signal peptide" evidence="1">
    <location>
        <begin position="1"/>
        <end position="26"/>
    </location>
</feature>
<name>A0A5C6FN30_9PLAN</name>
<dbReference type="Proteomes" id="UP000316476">
    <property type="component" value="Unassembled WGS sequence"/>
</dbReference>
<dbReference type="InterPro" id="IPR011050">
    <property type="entry name" value="Pectin_lyase_fold/virulence"/>
</dbReference>
<comment type="caution">
    <text evidence="3">The sequence shown here is derived from an EMBL/GenBank/DDBJ whole genome shotgun (WGS) entry which is preliminary data.</text>
</comment>
<accession>A0A5C6FN30</accession>
<evidence type="ECO:0000313" key="3">
    <source>
        <dbReference type="EMBL" id="TWU64562.1"/>
    </source>
</evidence>
<proteinExistence type="predicted"/>
<dbReference type="EMBL" id="SJPZ01000001">
    <property type="protein sequence ID" value="TWU64562.1"/>
    <property type="molecule type" value="Genomic_DNA"/>
</dbReference>
<dbReference type="InterPro" id="IPR039448">
    <property type="entry name" value="Beta_helix"/>
</dbReference>
<sequence length="524" mass="57220" precursor="true">MNRYFQAICVGTLVAVVLAIACEAHAADTYHIDAKSGDDSHDGRSVQTAWRSLDRVKQVQFLPGDRLLLKRGDTFEGPLVLEGIHATKNAPVVVDAYGEGPMPVIDASRTPPGVLIRSSRFLQVRNLEITSDGGKVGTSSPVRNGIRIVAGEPGECGDIRLTDLHIHNIFNQAEGDGKGIQVVGADQWYAFAGLVVERCRIERTASLGMHLDKVDGITVIGCRLKNTGGPGVVYHHSKNIVIQNNDVDSSGSKIDPRMRGRGSCMWMLGCKDAVVERNRFLRAWGINDSCGFHIDIGNKNVVVQYNLSAENAGGFVEILGRNENCAYRYNISVNDGWRVAGERGAIRDGHVLWAAGFTVHKGRIGPTNSYIYNNTIYVKEDMHASFAFGNTVEGLLICNNIFHLLGQPVNESPRDQKKDPPDEVIERVVFRNNLYLREDALPEGLPIADSQPLMGDAQFKNSGGLQPKDYIPKNADAIRDRGITIEKIPGDEIGLKTGLAVKEDFFGNAIVGSPDLGAVEIQRK</sequence>
<dbReference type="InterPro" id="IPR012334">
    <property type="entry name" value="Pectin_lyas_fold"/>
</dbReference>
<dbReference type="InterPro" id="IPR006626">
    <property type="entry name" value="PbH1"/>
</dbReference>
<dbReference type="SMART" id="SM00710">
    <property type="entry name" value="PbH1"/>
    <property type="match status" value="5"/>
</dbReference>
<feature type="chain" id="PRO_5023103596" description="Right handed beta helix domain-containing protein" evidence="1">
    <location>
        <begin position="27"/>
        <end position="524"/>
    </location>
</feature>
<dbReference type="AlphaFoldDB" id="A0A5C6FN30"/>
<protein>
    <recommendedName>
        <fullName evidence="2">Right handed beta helix domain-containing protein</fullName>
    </recommendedName>
</protein>
<dbReference type="SUPFAM" id="SSF51126">
    <property type="entry name" value="Pectin lyase-like"/>
    <property type="match status" value="1"/>
</dbReference>
<reference evidence="3 4" key="1">
    <citation type="submission" date="2019-02" db="EMBL/GenBank/DDBJ databases">
        <title>Deep-cultivation of Planctomycetes and their phenomic and genomic characterization uncovers novel biology.</title>
        <authorList>
            <person name="Wiegand S."/>
            <person name="Jogler M."/>
            <person name="Boedeker C."/>
            <person name="Pinto D."/>
            <person name="Vollmers J."/>
            <person name="Rivas-Marin E."/>
            <person name="Kohn T."/>
            <person name="Peeters S.H."/>
            <person name="Heuer A."/>
            <person name="Rast P."/>
            <person name="Oberbeckmann S."/>
            <person name="Bunk B."/>
            <person name="Jeske O."/>
            <person name="Meyerdierks A."/>
            <person name="Storesund J.E."/>
            <person name="Kallscheuer N."/>
            <person name="Luecker S."/>
            <person name="Lage O.M."/>
            <person name="Pohl T."/>
            <person name="Merkel B.J."/>
            <person name="Hornburger P."/>
            <person name="Mueller R.-W."/>
            <person name="Bruemmer F."/>
            <person name="Labrenz M."/>
            <person name="Spormann A.M."/>
            <person name="Op Den Camp H."/>
            <person name="Overmann J."/>
            <person name="Amann R."/>
            <person name="Jetten M.S.M."/>
            <person name="Mascher T."/>
            <person name="Medema M.H."/>
            <person name="Devos D.P."/>
            <person name="Kaster A.-K."/>
            <person name="Ovreas L."/>
            <person name="Rohde M."/>
            <person name="Galperin M.Y."/>
            <person name="Jogler C."/>
        </authorList>
    </citation>
    <scope>NUCLEOTIDE SEQUENCE [LARGE SCALE GENOMIC DNA]</scope>
    <source>
        <strain evidence="3 4">V7</strain>
    </source>
</reference>
<evidence type="ECO:0000313" key="4">
    <source>
        <dbReference type="Proteomes" id="UP000316476"/>
    </source>
</evidence>
<gene>
    <name evidence="3" type="ORF">V7x_01060</name>
</gene>
<organism evidence="3 4">
    <name type="scientific">Crateriforma conspicua</name>
    <dbReference type="NCBI Taxonomy" id="2527996"/>
    <lineage>
        <taxon>Bacteria</taxon>
        <taxon>Pseudomonadati</taxon>
        <taxon>Planctomycetota</taxon>
        <taxon>Planctomycetia</taxon>
        <taxon>Planctomycetales</taxon>
        <taxon>Planctomycetaceae</taxon>
        <taxon>Crateriforma</taxon>
    </lineage>
</organism>
<dbReference type="PROSITE" id="PS51257">
    <property type="entry name" value="PROKAR_LIPOPROTEIN"/>
    <property type="match status" value="1"/>
</dbReference>
<evidence type="ECO:0000256" key="1">
    <source>
        <dbReference type="SAM" id="SignalP"/>
    </source>
</evidence>
<dbReference type="Pfam" id="PF13229">
    <property type="entry name" value="Beta_helix"/>
    <property type="match status" value="1"/>
</dbReference>
<feature type="domain" description="Right handed beta helix" evidence="2">
    <location>
        <begin position="157"/>
        <end position="325"/>
    </location>
</feature>
<dbReference type="RefSeq" id="WP_146410224.1">
    <property type="nucleotide sequence ID" value="NZ_SJPZ01000001.1"/>
</dbReference>
<evidence type="ECO:0000259" key="2">
    <source>
        <dbReference type="Pfam" id="PF13229"/>
    </source>
</evidence>